<dbReference type="Gene3D" id="3.40.140.10">
    <property type="entry name" value="Cytidine Deaminase, domain 2"/>
    <property type="match status" value="1"/>
</dbReference>
<dbReference type="PIRSF" id="PIRSF006769">
    <property type="entry name" value="RibD"/>
    <property type="match status" value="1"/>
</dbReference>
<keyword evidence="10 12" id="KW-0560">Oxidoreductase</keyword>
<dbReference type="InterPro" id="IPR016193">
    <property type="entry name" value="Cytidine_deaminase-like"/>
</dbReference>
<dbReference type="CDD" id="cd01284">
    <property type="entry name" value="Riboflavin_deaminase-reductase"/>
    <property type="match status" value="1"/>
</dbReference>
<evidence type="ECO:0000256" key="7">
    <source>
        <dbReference type="ARBA" id="ARBA00022723"/>
    </source>
</evidence>
<evidence type="ECO:0000256" key="6">
    <source>
        <dbReference type="ARBA" id="ARBA00022619"/>
    </source>
</evidence>
<keyword evidence="12 14" id="KW-0378">Hydrolase</keyword>
<comment type="similarity">
    <text evidence="5 12">In the C-terminal section; belongs to the HTP reductase family.</text>
</comment>
<evidence type="ECO:0000256" key="11">
    <source>
        <dbReference type="ARBA" id="ARBA00023268"/>
    </source>
</evidence>
<proteinExistence type="inferred from homology"/>
<dbReference type="PROSITE" id="PS00903">
    <property type="entry name" value="CYT_DCMP_DEAMINASES_1"/>
    <property type="match status" value="1"/>
</dbReference>
<comment type="function">
    <text evidence="1 12">Converts 2,5-diamino-6-(ribosylamino)-4(3h)-pyrimidinone 5'-phosphate into 5-amino-6-(ribosylamino)-2,4(1h,3h)-pyrimidinedione 5'-phosphate.</text>
</comment>
<keyword evidence="15" id="KW-1185">Reference proteome</keyword>
<evidence type="ECO:0000256" key="10">
    <source>
        <dbReference type="ARBA" id="ARBA00023002"/>
    </source>
</evidence>
<gene>
    <name evidence="14" type="ORF">HNP60_003707</name>
</gene>
<evidence type="ECO:0000256" key="9">
    <source>
        <dbReference type="ARBA" id="ARBA00022857"/>
    </source>
</evidence>
<evidence type="ECO:0000313" key="14">
    <source>
        <dbReference type="EMBL" id="MBB5987733.1"/>
    </source>
</evidence>
<keyword evidence="9 12" id="KW-0521">NADP</keyword>
<dbReference type="PANTHER" id="PTHR38011:SF7">
    <property type="entry name" value="2,5-DIAMINO-6-RIBOSYLAMINO-4(3H)-PYRIMIDINONE 5'-PHOSPHATE REDUCTASE"/>
    <property type="match status" value="1"/>
</dbReference>
<evidence type="ECO:0000256" key="3">
    <source>
        <dbReference type="ARBA" id="ARBA00004910"/>
    </source>
</evidence>
<dbReference type="SUPFAM" id="SSF53927">
    <property type="entry name" value="Cytidine deaminase-like"/>
    <property type="match status" value="1"/>
</dbReference>
<dbReference type="NCBIfam" id="TIGR00326">
    <property type="entry name" value="eubact_ribD"/>
    <property type="match status" value="1"/>
</dbReference>
<protein>
    <recommendedName>
        <fullName evidence="12">Riboflavin biosynthesis protein RibD</fullName>
    </recommendedName>
    <domain>
        <recommendedName>
            <fullName evidence="12">Diaminohydroxyphosphoribosylaminopyrimidine deaminase</fullName>
            <shortName evidence="12">DRAP deaminase</shortName>
            <ecNumber evidence="12">3.5.4.26</ecNumber>
        </recommendedName>
        <alternativeName>
            <fullName evidence="12">Riboflavin-specific deaminase</fullName>
        </alternativeName>
    </domain>
    <domain>
        <recommendedName>
            <fullName evidence="12">5-amino-6-(5-phosphoribosylamino)uracil reductase</fullName>
            <ecNumber evidence="12">1.1.1.193</ecNumber>
        </recommendedName>
        <alternativeName>
            <fullName evidence="12">HTP reductase</fullName>
        </alternativeName>
    </domain>
</protein>
<comment type="pathway">
    <text evidence="2 12">Cofactor biosynthesis; riboflavin biosynthesis; 5-amino-6-(D-ribitylamino)uracil from GTP: step 2/4.</text>
</comment>
<evidence type="ECO:0000256" key="12">
    <source>
        <dbReference type="PIRNR" id="PIRNR006769"/>
    </source>
</evidence>
<dbReference type="Pfam" id="PF01872">
    <property type="entry name" value="RibD_C"/>
    <property type="match status" value="2"/>
</dbReference>
<dbReference type="Gene3D" id="3.40.430.10">
    <property type="entry name" value="Dihydrofolate Reductase, subunit A"/>
    <property type="match status" value="2"/>
</dbReference>
<comment type="cofactor">
    <cofactor evidence="12">
        <name>Zn(2+)</name>
        <dbReference type="ChEBI" id="CHEBI:29105"/>
    </cofactor>
    <text evidence="12">Binds 1 zinc ion.</text>
</comment>
<evidence type="ECO:0000313" key="15">
    <source>
        <dbReference type="Proteomes" id="UP001138540"/>
    </source>
</evidence>
<dbReference type="RefSeq" id="WP_184156357.1">
    <property type="nucleotide sequence ID" value="NZ_JACHKA010000001.1"/>
</dbReference>
<evidence type="ECO:0000256" key="1">
    <source>
        <dbReference type="ARBA" id="ARBA00002151"/>
    </source>
</evidence>
<evidence type="ECO:0000256" key="2">
    <source>
        <dbReference type="ARBA" id="ARBA00004882"/>
    </source>
</evidence>
<keyword evidence="11" id="KW-0511">Multifunctional enzyme</keyword>
<dbReference type="PANTHER" id="PTHR38011">
    <property type="entry name" value="DIHYDROFOLATE REDUCTASE FAMILY PROTEIN (AFU_ORTHOLOGUE AFUA_8G06820)"/>
    <property type="match status" value="1"/>
</dbReference>
<evidence type="ECO:0000256" key="8">
    <source>
        <dbReference type="ARBA" id="ARBA00022833"/>
    </source>
</evidence>
<dbReference type="EMBL" id="JACHKA010000001">
    <property type="protein sequence ID" value="MBB5987733.1"/>
    <property type="molecule type" value="Genomic_DNA"/>
</dbReference>
<dbReference type="InterPro" id="IPR004794">
    <property type="entry name" value="Eubact_RibD"/>
</dbReference>
<comment type="pathway">
    <text evidence="3 12">Cofactor biosynthesis; riboflavin biosynthesis; 5-amino-6-(D-ribitylamino)uracil from GTP: step 3/4.</text>
</comment>
<comment type="similarity">
    <text evidence="4 12">In the N-terminal section; belongs to the cytidine and deoxycytidylate deaminase family.</text>
</comment>
<sequence length="325" mass="34228">MAGDTVLLSATIALSARGRGRTAPNPNVGCIVLDAAGRVAGRGWTQPGGRPHAEAMALAQAGDRARGGTAYVSLEPCAHDSVRGPCCASLLVGSGVARVVVALTDPDPRTNGEGVARLRAAGIAVTVGMLEAQARAAMAGFLTRQRSRRPFVTLKLATSLDGCIALPDGSSQWITGEAARAHAHVERARHELILIGRGTLAHDRPRLDVRLPGLADRSPVRCVLSRSGAAPEGWLAVERPSDIASLPGDHLLIEGGAQTAAAFLTEDLVDRLLLYRAPILIGRGMASLADIGLIDLADAHERWRLTDERTLAPDRLEVYERMRAG</sequence>
<reference evidence="14 15" key="1">
    <citation type="submission" date="2020-08" db="EMBL/GenBank/DDBJ databases">
        <title>Exploring microbial biodiversity for novel pathways involved in the catabolism of aromatic compounds derived from lignin.</title>
        <authorList>
            <person name="Elkins J."/>
        </authorList>
    </citation>
    <scope>NUCLEOTIDE SEQUENCE [LARGE SCALE GENOMIC DNA]</scope>
    <source>
        <strain evidence="14 15">B1D3A</strain>
    </source>
</reference>
<dbReference type="Proteomes" id="UP001138540">
    <property type="component" value="Unassembled WGS sequence"/>
</dbReference>
<dbReference type="EC" id="1.1.1.193" evidence="12"/>
<comment type="catalytic activity">
    <reaction evidence="12">
        <text>5-amino-6-(5-phospho-D-ribitylamino)uracil + NADP(+) = 5-amino-6-(5-phospho-D-ribosylamino)uracil + NADPH + H(+)</text>
        <dbReference type="Rhea" id="RHEA:17845"/>
        <dbReference type="ChEBI" id="CHEBI:15378"/>
        <dbReference type="ChEBI" id="CHEBI:57783"/>
        <dbReference type="ChEBI" id="CHEBI:58349"/>
        <dbReference type="ChEBI" id="CHEBI:58421"/>
        <dbReference type="ChEBI" id="CHEBI:58453"/>
        <dbReference type="EC" id="1.1.1.193"/>
    </reaction>
</comment>
<comment type="caution">
    <text evidence="14">The sequence shown here is derived from an EMBL/GenBank/DDBJ whole genome shotgun (WGS) entry which is preliminary data.</text>
</comment>
<keyword evidence="7 12" id="KW-0479">Metal-binding</keyword>
<dbReference type="InterPro" id="IPR016192">
    <property type="entry name" value="APOBEC/CMP_deaminase_Zn-bd"/>
</dbReference>
<dbReference type="GO" id="GO:0008703">
    <property type="term" value="F:5-amino-6-(5-phosphoribosylamino)uracil reductase activity"/>
    <property type="evidence" value="ECO:0007669"/>
    <property type="project" value="UniProtKB-EC"/>
</dbReference>
<dbReference type="SUPFAM" id="SSF53597">
    <property type="entry name" value="Dihydrofolate reductase-like"/>
    <property type="match status" value="1"/>
</dbReference>
<dbReference type="InterPro" id="IPR002734">
    <property type="entry name" value="RibDG_C"/>
</dbReference>
<organism evidence="14 15">
    <name type="scientific">Sphingobium lignivorans</name>
    <dbReference type="NCBI Taxonomy" id="2735886"/>
    <lineage>
        <taxon>Bacteria</taxon>
        <taxon>Pseudomonadati</taxon>
        <taxon>Pseudomonadota</taxon>
        <taxon>Alphaproteobacteria</taxon>
        <taxon>Sphingomonadales</taxon>
        <taxon>Sphingomonadaceae</taxon>
        <taxon>Sphingobium</taxon>
    </lineage>
</organism>
<dbReference type="InterPro" id="IPR050765">
    <property type="entry name" value="Riboflavin_Biosynth_HTPR"/>
</dbReference>
<comment type="catalytic activity">
    <reaction evidence="12">
        <text>2,5-diamino-6-hydroxy-4-(5-phosphoribosylamino)-pyrimidine + H2O + H(+) = 5-amino-6-(5-phospho-D-ribosylamino)uracil + NH4(+)</text>
        <dbReference type="Rhea" id="RHEA:21868"/>
        <dbReference type="ChEBI" id="CHEBI:15377"/>
        <dbReference type="ChEBI" id="CHEBI:15378"/>
        <dbReference type="ChEBI" id="CHEBI:28938"/>
        <dbReference type="ChEBI" id="CHEBI:58453"/>
        <dbReference type="ChEBI" id="CHEBI:58614"/>
        <dbReference type="EC" id="3.5.4.26"/>
    </reaction>
</comment>
<keyword evidence="6 12" id="KW-0686">Riboflavin biosynthesis</keyword>
<evidence type="ECO:0000256" key="5">
    <source>
        <dbReference type="ARBA" id="ARBA00007417"/>
    </source>
</evidence>
<dbReference type="InterPro" id="IPR002125">
    <property type="entry name" value="CMP_dCMP_dom"/>
</dbReference>
<evidence type="ECO:0000259" key="13">
    <source>
        <dbReference type="PROSITE" id="PS51747"/>
    </source>
</evidence>
<dbReference type="PROSITE" id="PS51747">
    <property type="entry name" value="CYT_DCMP_DEAMINASES_2"/>
    <property type="match status" value="1"/>
</dbReference>
<keyword evidence="8 12" id="KW-0862">Zinc</keyword>
<dbReference type="Pfam" id="PF00383">
    <property type="entry name" value="dCMP_cyt_deam_1"/>
    <property type="match status" value="1"/>
</dbReference>
<name>A0ABR6NKC5_9SPHN</name>
<dbReference type="GO" id="GO:0008835">
    <property type="term" value="F:diaminohydroxyphosphoribosylaminopyrimidine deaminase activity"/>
    <property type="evidence" value="ECO:0007669"/>
    <property type="project" value="UniProtKB-EC"/>
</dbReference>
<evidence type="ECO:0000256" key="4">
    <source>
        <dbReference type="ARBA" id="ARBA00005259"/>
    </source>
</evidence>
<accession>A0ABR6NKC5</accession>
<feature type="domain" description="CMP/dCMP-type deaminase" evidence="13">
    <location>
        <begin position="2"/>
        <end position="118"/>
    </location>
</feature>
<dbReference type="EC" id="3.5.4.26" evidence="12"/>
<dbReference type="InterPro" id="IPR024072">
    <property type="entry name" value="DHFR-like_dom_sf"/>
</dbReference>